<keyword evidence="5 9" id="KW-0067">ATP-binding</keyword>
<feature type="binding site" evidence="9">
    <location>
        <begin position="88"/>
        <end position="90"/>
    </location>
    <ligand>
        <name>ATP</name>
        <dbReference type="ChEBI" id="CHEBI:30616"/>
    </ligand>
</feature>
<dbReference type="RefSeq" id="WP_324667621.1">
    <property type="nucleotide sequence ID" value="NZ_CP141614.1"/>
</dbReference>
<feature type="binding site" evidence="9">
    <location>
        <position position="98"/>
    </location>
    <ligand>
        <name>ATP</name>
        <dbReference type="ChEBI" id="CHEBI:30616"/>
    </ligand>
</feature>
<proteinExistence type="inferred from homology"/>
<comment type="cofactor">
    <cofactor evidence="9">
        <name>Mg(2+)</name>
        <dbReference type="ChEBI" id="CHEBI:18420"/>
    </cofactor>
</comment>
<keyword evidence="1 9" id="KW-0963">Cytoplasm</keyword>
<dbReference type="InterPro" id="IPR004821">
    <property type="entry name" value="Cyt_trans-like"/>
</dbReference>
<feature type="binding site" evidence="9">
    <location>
        <position position="17"/>
    </location>
    <ligand>
        <name>ATP</name>
        <dbReference type="ChEBI" id="CHEBI:30616"/>
    </ligand>
</feature>
<dbReference type="Gene3D" id="3.40.50.620">
    <property type="entry name" value="HUPs"/>
    <property type="match status" value="1"/>
</dbReference>
<keyword evidence="4 9" id="KW-0547">Nucleotide-binding</keyword>
<dbReference type="PANTHER" id="PTHR21342:SF1">
    <property type="entry name" value="PHOSPHOPANTETHEINE ADENYLYLTRANSFERASE"/>
    <property type="match status" value="1"/>
</dbReference>
<dbReference type="GO" id="GO:0004595">
    <property type="term" value="F:pantetheine-phosphate adenylyltransferase activity"/>
    <property type="evidence" value="ECO:0007669"/>
    <property type="project" value="UniProtKB-EC"/>
</dbReference>
<accession>A0ABZ1BKK9</accession>
<evidence type="ECO:0000256" key="1">
    <source>
        <dbReference type="ARBA" id="ARBA00022490"/>
    </source>
</evidence>
<dbReference type="PRINTS" id="PR01020">
    <property type="entry name" value="LPSBIOSNTHSS"/>
</dbReference>
<keyword evidence="6 9" id="KW-0460">Magnesium</keyword>
<evidence type="ECO:0000256" key="4">
    <source>
        <dbReference type="ARBA" id="ARBA00022741"/>
    </source>
</evidence>
<feature type="region of interest" description="Disordered" evidence="10">
    <location>
        <begin position="156"/>
        <end position="182"/>
    </location>
</feature>
<evidence type="ECO:0000256" key="7">
    <source>
        <dbReference type="ARBA" id="ARBA00022993"/>
    </source>
</evidence>
<dbReference type="InterPro" id="IPR001980">
    <property type="entry name" value="PPAT"/>
</dbReference>
<protein>
    <recommendedName>
        <fullName evidence="9">Phosphopantetheine adenylyltransferase</fullName>
        <ecNumber evidence="9">2.7.7.3</ecNumber>
    </recommendedName>
    <alternativeName>
        <fullName evidence="9">Dephospho-CoA pyrophosphorylase</fullName>
    </alternativeName>
    <alternativeName>
        <fullName evidence="9">Pantetheine-phosphate adenylyltransferase</fullName>
        <shortName evidence="9">PPAT</shortName>
    </alternativeName>
</protein>
<sequence length="182" mass="19883">MTVAVYPGSFDPVTYGHLDIVARASRLFDRLYVAVLENPAKRALFSVEERLAMLEEACRPYANVRCESFSGLVVEYAAARQATAIVRGLRAVSDFEYEFVMATMNRHLDDRVETVFIMTSSEYAFVSSSLVKEVASFGGDVSRWVPPGAAKRLRERLATRGAGSAHPSPGPTMPGEGGEAAR</sequence>
<dbReference type="EMBL" id="CP141614">
    <property type="protein sequence ID" value="WRP13376.1"/>
    <property type="molecule type" value="Genomic_DNA"/>
</dbReference>
<evidence type="ECO:0000256" key="10">
    <source>
        <dbReference type="SAM" id="MobiDB-lite"/>
    </source>
</evidence>
<dbReference type="NCBIfam" id="TIGR01510">
    <property type="entry name" value="coaD_prev_kdtB"/>
    <property type="match status" value="1"/>
</dbReference>
<reference evidence="13" key="1">
    <citation type="submission" date="2023-12" db="EMBL/GenBank/DDBJ databases">
        <title>Novel isolates from deep terrestrial aquifers shed light on the physiology and ecology of the class Limnochordia.</title>
        <authorList>
            <person name="Karnachuk O.V."/>
            <person name="Lukina A.P."/>
            <person name="Avakyan M.R."/>
            <person name="Kadnikov V."/>
            <person name="Begmatov S."/>
            <person name="Beletsky A.V."/>
            <person name="Mardanov A.V."/>
            <person name="Ravin N.V."/>
        </authorList>
    </citation>
    <scope>NUCLEOTIDE SEQUENCE [LARGE SCALE GENOMIC DNA]</scope>
    <source>
        <strain evidence="13">LN</strain>
    </source>
</reference>
<feature type="site" description="Transition state stabilizer" evidence="9">
    <location>
        <position position="17"/>
    </location>
</feature>
<dbReference type="CDD" id="cd02163">
    <property type="entry name" value="PPAT"/>
    <property type="match status" value="1"/>
</dbReference>
<evidence type="ECO:0000259" key="11">
    <source>
        <dbReference type="Pfam" id="PF01467"/>
    </source>
</evidence>
<evidence type="ECO:0000256" key="6">
    <source>
        <dbReference type="ARBA" id="ARBA00022842"/>
    </source>
</evidence>
<dbReference type="PANTHER" id="PTHR21342">
    <property type="entry name" value="PHOSPHOPANTETHEINE ADENYLYLTRANSFERASE"/>
    <property type="match status" value="1"/>
</dbReference>
<dbReference type="SUPFAM" id="SSF52374">
    <property type="entry name" value="Nucleotidylyl transferase"/>
    <property type="match status" value="1"/>
</dbReference>
<name>A0ABZ1BKK9_9FIRM</name>
<feature type="binding site" evidence="9">
    <location>
        <position position="87"/>
    </location>
    <ligand>
        <name>substrate</name>
    </ligand>
</feature>
<keyword evidence="3 9" id="KW-0548">Nucleotidyltransferase</keyword>
<evidence type="ECO:0000313" key="12">
    <source>
        <dbReference type="EMBL" id="WRP13376.1"/>
    </source>
</evidence>
<organism evidence="12 13">
    <name type="scientific">Geochorda subterranea</name>
    <dbReference type="NCBI Taxonomy" id="3109564"/>
    <lineage>
        <taxon>Bacteria</taxon>
        <taxon>Bacillati</taxon>
        <taxon>Bacillota</taxon>
        <taxon>Limnochordia</taxon>
        <taxon>Limnochordales</taxon>
        <taxon>Geochordaceae</taxon>
        <taxon>Geochorda</taxon>
    </lineage>
</organism>
<dbReference type="EC" id="2.7.7.3" evidence="9"/>
<feature type="binding site" evidence="9">
    <location>
        <begin position="9"/>
        <end position="10"/>
    </location>
    <ligand>
        <name>ATP</name>
        <dbReference type="ChEBI" id="CHEBI:30616"/>
    </ligand>
</feature>
<keyword evidence="2 9" id="KW-0808">Transferase</keyword>
<comment type="subcellular location">
    <subcellularLocation>
        <location evidence="9">Cytoplasm</location>
    </subcellularLocation>
</comment>
<dbReference type="InterPro" id="IPR014729">
    <property type="entry name" value="Rossmann-like_a/b/a_fold"/>
</dbReference>
<keyword evidence="7 9" id="KW-0173">Coenzyme A biosynthesis</keyword>
<comment type="similarity">
    <text evidence="9">Belongs to the bacterial CoaD family.</text>
</comment>
<dbReference type="NCBIfam" id="TIGR00125">
    <property type="entry name" value="cyt_tran_rel"/>
    <property type="match status" value="1"/>
</dbReference>
<dbReference type="HAMAP" id="MF_00151">
    <property type="entry name" value="PPAT_bact"/>
    <property type="match status" value="1"/>
</dbReference>
<dbReference type="Pfam" id="PF01467">
    <property type="entry name" value="CTP_transf_like"/>
    <property type="match status" value="1"/>
</dbReference>
<evidence type="ECO:0000256" key="3">
    <source>
        <dbReference type="ARBA" id="ARBA00022695"/>
    </source>
</evidence>
<feature type="binding site" evidence="9">
    <location>
        <position position="73"/>
    </location>
    <ligand>
        <name>substrate</name>
    </ligand>
</feature>
<feature type="binding site" evidence="9">
    <location>
        <position position="41"/>
    </location>
    <ligand>
        <name>substrate</name>
    </ligand>
</feature>
<evidence type="ECO:0000256" key="5">
    <source>
        <dbReference type="ARBA" id="ARBA00022840"/>
    </source>
</evidence>
<comment type="catalytic activity">
    <reaction evidence="8 9">
        <text>(R)-4'-phosphopantetheine + ATP + H(+) = 3'-dephospho-CoA + diphosphate</text>
        <dbReference type="Rhea" id="RHEA:19801"/>
        <dbReference type="ChEBI" id="CHEBI:15378"/>
        <dbReference type="ChEBI" id="CHEBI:30616"/>
        <dbReference type="ChEBI" id="CHEBI:33019"/>
        <dbReference type="ChEBI" id="CHEBI:57328"/>
        <dbReference type="ChEBI" id="CHEBI:61723"/>
        <dbReference type="EC" id="2.7.7.3"/>
    </reaction>
</comment>
<comment type="pathway">
    <text evidence="9">Cofactor biosynthesis; coenzyme A biosynthesis; CoA from (R)-pantothenate: step 4/5.</text>
</comment>
<keyword evidence="13" id="KW-1185">Reference proteome</keyword>
<evidence type="ECO:0000313" key="13">
    <source>
        <dbReference type="Proteomes" id="UP001333102"/>
    </source>
</evidence>
<evidence type="ECO:0000256" key="2">
    <source>
        <dbReference type="ARBA" id="ARBA00022679"/>
    </source>
</evidence>
<gene>
    <name evidence="9 12" type="primary">coaD</name>
    <name evidence="12" type="ORF">VLY81_07905</name>
</gene>
<comment type="function">
    <text evidence="9">Reversibly transfers an adenylyl group from ATP to 4'-phosphopantetheine, yielding dephospho-CoA (dPCoA) and pyrophosphate.</text>
</comment>
<evidence type="ECO:0000256" key="8">
    <source>
        <dbReference type="ARBA" id="ARBA00029346"/>
    </source>
</evidence>
<feature type="domain" description="Cytidyltransferase-like" evidence="11">
    <location>
        <begin position="5"/>
        <end position="133"/>
    </location>
</feature>
<comment type="subunit">
    <text evidence="9">Homohexamer.</text>
</comment>
<feature type="binding site" evidence="9">
    <location>
        <begin position="123"/>
        <end position="129"/>
    </location>
    <ligand>
        <name>ATP</name>
        <dbReference type="ChEBI" id="CHEBI:30616"/>
    </ligand>
</feature>
<dbReference type="Proteomes" id="UP001333102">
    <property type="component" value="Chromosome"/>
</dbReference>
<feature type="binding site" evidence="9">
    <location>
        <position position="9"/>
    </location>
    <ligand>
        <name>substrate</name>
    </ligand>
</feature>
<evidence type="ECO:0000256" key="9">
    <source>
        <dbReference type="HAMAP-Rule" id="MF_00151"/>
    </source>
</evidence>